<dbReference type="STRING" id="405671.SAMN05421827_12549"/>
<keyword evidence="2" id="KW-1185">Reference proteome</keyword>
<sequence>MKHQLDPILNGLIATEWSDMPRYESKGKGNHIFIDYLKVMGSQVSIEEKLSMLFTFHSYQRALDDSRYKNFNQARYWLEQSRRGEIGFSENVQLVMDSLYYPASAYLCYANGLYEQALKEMETGVKLFERIEEMQLFEGVVSARLEQIHNLSKVYMAMKEYERSAEILVDLTAYIFNIGSPFGFVKPGHKNGFAEHEEKQGIEKIDIIKYFFDSILLSAVLHEASDAELIFVNFIEKAKCLALDENIFPIRTICDGINNAIKRDFYALNKDYLILITQLDVLPKSIGIYFSQVLMEFAKDTGYNRSEELMKEFMKRYPDQKKTFQFSQKHAKSVIK</sequence>
<evidence type="ECO:0000313" key="2">
    <source>
        <dbReference type="Proteomes" id="UP000199643"/>
    </source>
</evidence>
<reference evidence="2" key="1">
    <citation type="submission" date="2016-10" db="EMBL/GenBank/DDBJ databases">
        <authorList>
            <person name="Varghese N."/>
            <person name="Submissions S."/>
        </authorList>
    </citation>
    <scope>NUCLEOTIDE SEQUENCE [LARGE SCALE GENOMIC DNA]</scope>
    <source>
        <strain evidence="2">DSM 17933</strain>
    </source>
</reference>
<dbReference type="AlphaFoldDB" id="A0A1G8CMD8"/>
<dbReference type="RefSeq" id="WP_090503822.1">
    <property type="nucleotide sequence ID" value="NZ_FNCH01000025.1"/>
</dbReference>
<name>A0A1G8CMD8_9SPHI</name>
<dbReference type="Proteomes" id="UP000199643">
    <property type="component" value="Unassembled WGS sequence"/>
</dbReference>
<accession>A0A1G8CMD8</accession>
<gene>
    <name evidence="1" type="ORF">SAMN05421827_12549</name>
</gene>
<proteinExistence type="predicted"/>
<organism evidence="1 2">
    <name type="scientific">Pedobacter terrae</name>
    <dbReference type="NCBI Taxonomy" id="405671"/>
    <lineage>
        <taxon>Bacteria</taxon>
        <taxon>Pseudomonadati</taxon>
        <taxon>Bacteroidota</taxon>
        <taxon>Sphingobacteriia</taxon>
        <taxon>Sphingobacteriales</taxon>
        <taxon>Sphingobacteriaceae</taxon>
        <taxon>Pedobacter</taxon>
    </lineage>
</organism>
<evidence type="ECO:0000313" key="1">
    <source>
        <dbReference type="EMBL" id="SDH46522.1"/>
    </source>
</evidence>
<protein>
    <submittedName>
        <fullName evidence="1">Uncharacterized protein</fullName>
    </submittedName>
</protein>
<dbReference type="EMBL" id="FNCH01000025">
    <property type="protein sequence ID" value="SDH46522.1"/>
    <property type="molecule type" value="Genomic_DNA"/>
</dbReference>